<accession>A0A917T4Y2</accession>
<keyword evidence="3" id="KW-1185">Reference proteome</keyword>
<comment type="caution">
    <text evidence="2">The sequence shown here is derived from an EMBL/GenBank/DDBJ whole genome shotgun (WGS) entry which is preliminary data.</text>
</comment>
<sequence length="306" mass="31984">MIELLIVFVLATIGIYFTTTTPESMDRKNVDDDFYDEGAPEDEGGIGILGIDVGSKRKHIRKARIAARERVAMLRRTPEPVADATVSDAETDAAIRSVLTGAEWDEGGAGVAPAGAETYDEDEESDAPIPPLVARNATAAPATAGSGPDRAAEPAEIAETEGAPEPVSATAPPPEEDREGAAADAAAADTPGEDEDPDFDAAISAAIRAEFEEQQSDRATAARAPRRGPDRAGPPVIDEFDPDEDQIVIGYSPDEAGDGRIGISEDPTWPGTARVTLGGKVVALVPGGYGLVQPYHIELRPLHNAA</sequence>
<feature type="region of interest" description="Disordered" evidence="1">
    <location>
        <begin position="100"/>
        <end position="198"/>
    </location>
</feature>
<dbReference type="Proteomes" id="UP000649829">
    <property type="component" value="Unassembled WGS sequence"/>
</dbReference>
<reference evidence="2" key="2">
    <citation type="submission" date="2020-09" db="EMBL/GenBank/DDBJ databases">
        <authorList>
            <person name="Sun Q."/>
            <person name="Zhou Y."/>
        </authorList>
    </citation>
    <scope>NUCLEOTIDE SEQUENCE</scope>
    <source>
        <strain evidence="2">CGMCC 1.6293</strain>
    </source>
</reference>
<feature type="compositionally biased region" description="Low complexity" evidence="1">
    <location>
        <begin position="137"/>
        <end position="148"/>
    </location>
</feature>
<evidence type="ECO:0000313" key="3">
    <source>
        <dbReference type="Proteomes" id="UP000649829"/>
    </source>
</evidence>
<name>A0A917T4Y2_9RHOB</name>
<gene>
    <name evidence="2" type="ORF">GCM10011534_36650</name>
</gene>
<proteinExistence type="predicted"/>
<protein>
    <submittedName>
        <fullName evidence="2">Uncharacterized protein</fullName>
    </submittedName>
</protein>
<organism evidence="2 3">
    <name type="scientific">Pseudooceanicola nanhaiensis</name>
    <dbReference type="NCBI Taxonomy" id="375761"/>
    <lineage>
        <taxon>Bacteria</taxon>
        <taxon>Pseudomonadati</taxon>
        <taxon>Pseudomonadota</taxon>
        <taxon>Alphaproteobacteria</taxon>
        <taxon>Rhodobacterales</taxon>
        <taxon>Paracoccaceae</taxon>
        <taxon>Pseudooceanicola</taxon>
    </lineage>
</organism>
<dbReference type="AlphaFoldDB" id="A0A917T4Y2"/>
<dbReference type="RefSeq" id="WP_028288307.1">
    <property type="nucleotide sequence ID" value="NZ_BMLF01000003.1"/>
</dbReference>
<dbReference type="EMBL" id="BMLF01000003">
    <property type="protein sequence ID" value="GGM11313.1"/>
    <property type="molecule type" value="Genomic_DNA"/>
</dbReference>
<evidence type="ECO:0000256" key="1">
    <source>
        <dbReference type="SAM" id="MobiDB-lite"/>
    </source>
</evidence>
<feature type="region of interest" description="Disordered" evidence="1">
    <location>
        <begin position="211"/>
        <end position="244"/>
    </location>
</feature>
<evidence type="ECO:0000313" key="2">
    <source>
        <dbReference type="EMBL" id="GGM11313.1"/>
    </source>
</evidence>
<reference evidence="2" key="1">
    <citation type="journal article" date="2014" name="Int. J. Syst. Evol. Microbiol.">
        <title>Complete genome sequence of Corynebacterium casei LMG S-19264T (=DSM 44701T), isolated from a smear-ripened cheese.</title>
        <authorList>
            <consortium name="US DOE Joint Genome Institute (JGI-PGF)"/>
            <person name="Walter F."/>
            <person name="Albersmeier A."/>
            <person name="Kalinowski J."/>
            <person name="Ruckert C."/>
        </authorList>
    </citation>
    <scope>NUCLEOTIDE SEQUENCE</scope>
    <source>
        <strain evidence="2">CGMCC 1.6293</strain>
    </source>
</reference>